<evidence type="ECO:0000256" key="1">
    <source>
        <dbReference type="ARBA" id="ARBA00022741"/>
    </source>
</evidence>
<dbReference type="InterPro" id="IPR003439">
    <property type="entry name" value="ABC_transporter-like_ATP-bd"/>
</dbReference>
<organism evidence="4 5">
    <name type="scientific">Ohessyouella blattaphilus</name>
    <dbReference type="NCBI Taxonomy" id="2949333"/>
    <lineage>
        <taxon>Bacteria</taxon>
        <taxon>Bacillati</taxon>
        <taxon>Bacillota</taxon>
        <taxon>Clostridia</taxon>
        <taxon>Lachnospirales</taxon>
        <taxon>Lachnospiraceae</taxon>
        <taxon>Ohessyouella</taxon>
    </lineage>
</organism>
<feature type="domain" description="ABC transporter" evidence="3">
    <location>
        <begin position="4"/>
        <end position="213"/>
    </location>
</feature>
<reference evidence="4 5" key="1">
    <citation type="journal article" date="2022" name="Genome Biol. Evol.">
        <title>Host diet, physiology and behaviors set the stage for Lachnospiraceae cladogenesis.</title>
        <authorList>
            <person name="Vera-Ponce De Leon A."/>
            <person name="Schneider M."/>
            <person name="Jahnes B.C."/>
            <person name="Sadowski V."/>
            <person name="Camuy-Velez L.A."/>
            <person name="Duan J."/>
            <person name="Sabree Z.L."/>
        </authorList>
    </citation>
    <scope>NUCLEOTIDE SEQUENCE [LARGE SCALE GENOMIC DNA]</scope>
    <source>
        <strain evidence="4 5">PAL227</strain>
    </source>
</reference>
<name>A0ABT1ELU7_9FIRM</name>
<protein>
    <submittedName>
        <fullName evidence="4">ABC-F type ribosomal protection protein</fullName>
    </submittedName>
</protein>
<dbReference type="SMART" id="SM00382">
    <property type="entry name" value="AAA"/>
    <property type="match status" value="2"/>
</dbReference>
<dbReference type="InterPro" id="IPR051309">
    <property type="entry name" value="ABCF_ATPase"/>
</dbReference>
<dbReference type="EMBL" id="JAMZFV010000016">
    <property type="protein sequence ID" value="MCP1110671.1"/>
    <property type="molecule type" value="Genomic_DNA"/>
</dbReference>
<accession>A0ABT1ELU7</accession>
<feature type="domain" description="ABC transporter" evidence="3">
    <location>
        <begin position="312"/>
        <end position="498"/>
    </location>
</feature>
<dbReference type="Pfam" id="PF00005">
    <property type="entry name" value="ABC_tran"/>
    <property type="match status" value="2"/>
</dbReference>
<dbReference type="Gene3D" id="3.40.50.300">
    <property type="entry name" value="P-loop containing nucleotide triphosphate hydrolases"/>
    <property type="match status" value="2"/>
</dbReference>
<dbReference type="InterPro" id="IPR027417">
    <property type="entry name" value="P-loop_NTPase"/>
</dbReference>
<keyword evidence="5" id="KW-1185">Reference proteome</keyword>
<sequence length="499" mass="56280">MSLISVNNLSFSYEGSYTEVFTETSFQIDTDWKLGFIGRNGRGKTTFLKLLLGEYPYQGSISASVSFEYFPYQVADEERMVLEIAQEIAPGAEDWEFIKELSLLQVDASVLYRSFSTLSQGERTKVLLTSLFLRTNSFLLIDEPTNHLDALGRDLLAAYLKKKKGFILVSHDRRFLDEVVDHILSINKQSITVMKGNYSVFAGEKAAKDQFELNQNEKIKREIKQMESAAKRTKAWSDDVEKSKKGEGAKVAGLRPDRGFIGHKAAKMMKRTKTMERRIEDAITKKGELLRELESQEPLEMRPLTFPKEILVTMTDVSLSYEDKVVLEDFSLQVKRGQRINLAGGNGSGKSSVLKAILGEIKPGKGQVALASGLVISYVSQDTRELSGTLKELAEKNGVEVSLLVTVLRKLDLGREQIEIPVENYSEGQKKKVLLALSLCTPAHLYIWDEPLNYIDVISREQIESVLLEREPTIIFVEHDRWFCDKIATEKVVLGNGKE</sequence>
<evidence type="ECO:0000313" key="4">
    <source>
        <dbReference type="EMBL" id="MCP1110671.1"/>
    </source>
</evidence>
<dbReference type="PANTHER" id="PTHR42855">
    <property type="entry name" value="ABC TRANSPORTER ATP-BINDING SUBUNIT"/>
    <property type="match status" value="1"/>
</dbReference>
<comment type="caution">
    <text evidence="4">The sequence shown here is derived from an EMBL/GenBank/DDBJ whole genome shotgun (WGS) entry which is preliminary data.</text>
</comment>
<dbReference type="SUPFAM" id="SSF52540">
    <property type="entry name" value="P-loop containing nucleoside triphosphate hydrolases"/>
    <property type="match status" value="2"/>
</dbReference>
<proteinExistence type="predicted"/>
<dbReference type="NCBIfam" id="NF000355">
    <property type="entry name" value="ribo_prot_ABC_F"/>
    <property type="match status" value="1"/>
</dbReference>
<dbReference type="InterPro" id="IPR003593">
    <property type="entry name" value="AAA+_ATPase"/>
</dbReference>
<keyword evidence="1" id="KW-0547">Nucleotide-binding</keyword>
<gene>
    <name evidence="4" type="primary">abc-f</name>
    <name evidence="4" type="ORF">NK118_10445</name>
</gene>
<dbReference type="CDD" id="cd03221">
    <property type="entry name" value="ABCF_EF-3"/>
    <property type="match status" value="2"/>
</dbReference>
<dbReference type="PANTHER" id="PTHR42855:SF2">
    <property type="entry name" value="DRUG RESISTANCE ABC TRANSPORTER,ATP-BINDING PROTEIN"/>
    <property type="match status" value="1"/>
</dbReference>
<evidence type="ECO:0000259" key="3">
    <source>
        <dbReference type="PROSITE" id="PS50893"/>
    </source>
</evidence>
<dbReference type="RefSeq" id="WP_262069552.1">
    <property type="nucleotide sequence ID" value="NZ_JAMXOC010000016.1"/>
</dbReference>
<dbReference type="PROSITE" id="PS50893">
    <property type="entry name" value="ABC_TRANSPORTER_2"/>
    <property type="match status" value="2"/>
</dbReference>
<evidence type="ECO:0000313" key="5">
    <source>
        <dbReference type="Proteomes" id="UP001523565"/>
    </source>
</evidence>
<evidence type="ECO:0000256" key="2">
    <source>
        <dbReference type="ARBA" id="ARBA00022840"/>
    </source>
</evidence>
<dbReference type="Proteomes" id="UP001523565">
    <property type="component" value="Unassembled WGS sequence"/>
</dbReference>
<keyword evidence="2" id="KW-0067">ATP-binding</keyword>